<dbReference type="InterPro" id="IPR036900">
    <property type="entry name" value="A-D-PHexomutase_C_sf"/>
</dbReference>
<dbReference type="InterPro" id="IPR050060">
    <property type="entry name" value="Phosphoglucosamine_mutase"/>
</dbReference>
<dbReference type="AlphaFoldDB" id="A0A2M9A6T5"/>
<feature type="domain" description="Alpha-D-phosphohexomutase alpha/beta/alpha" evidence="11">
    <location>
        <begin position="270"/>
        <end position="388"/>
    </location>
</feature>
<dbReference type="InterPro" id="IPR005845">
    <property type="entry name" value="A-D-PHexomutase_a/b/a-II"/>
</dbReference>
<evidence type="ECO:0000259" key="11">
    <source>
        <dbReference type="Pfam" id="PF02880"/>
    </source>
</evidence>
<organism evidence="12 13">
    <name type="scientific">Hallerella succinigenes</name>
    <dbReference type="NCBI Taxonomy" id="1896222"/>
    <lineage>
        <taxon>Bacteria</taxon>
        <taxon>Pseudomonadati</taxon>
        <taxon>Fibrobacterota</taxon>
        <taxon>Fibrobacteria</taxon>
        <taxon>Fibrobacterales</taxon>
        <taxon>Fibrobacteraceae</taxon>
        <taxon>Hallerella</taxon>
    </lineage>
</organism>
<evidence type="ECO:0000256" key="6">
    <source>
        <dbReference type="ARBA" id="ARBA00023235"/>
    </source>
</evidence>
<dbReference type="Pfam" id="PF02878">
    <property type="entry name" value="PGM_PMM_I"/>
    <property type="match status" value="1"/>
</dbReference>
<dbReference type="SUPFAM" id="SSF53738">
    <property type="entry name" value="Phosphoglucomutase, first 3 domains"/>
    <property type="match status" value="3"/>
</dbReference>
<reference evidence="12 13" key="1">
    <citation type="submission" date="2017-11" db="EMBL/GenBank/DDBJ databases">
        <title>Animal gut microbial communities from fecal samples from Wisconsin, USA.</title>
        <authorList>
            <person name="Neumann A."/>
        </authorList>
    </citation>
    <scope>NUCLEOTIDE SEQUENCE [LARGE SCALE GENOMIC DNA]</scope>
    <source>
        <strain evidence="12 13">UWS3</strain>
    </source>
</reference>
<feature type="domain" description="Alpha-D-phosphohexomutase C-terminal" evidence="8">
    <location>
        <begin position="414"/>
        <end position="476"/>
    </location>
</feature>
<dbReference type="CDD" id="cd03088">
    <property type="entry name" value="ManB"/>
    <property type="match status" value="1"/>
</dbReference>
<keyword evidence="13" id="KW-1185">Reference proteome</keyword>
<feature type="domain" description="Alpha-D-phosphohexomutase alpha/beta/alpha" evidence="10">
    <location>
        <begin position="169"/>
        <end position="265"/>
    </location>
</feature>
<dbReference type="Pfam" id="PF02880">
    <property type="entry name" value="PGM_PMM_III"/>
    <property type="match status" value="1"/>
</dbReference>
<dbReference type="GO" id="GO:0000287">
    <property type="term" value="F:magnesium ion binding"/>
    <property type="evidence" value="ECO:0007669"/>
    <property type="project" value="InterPro"/>
</dbReference>
<evidence type="ECO:0000259" key="9">
    <source>
        <dbReference type="Pfam" id="PF02878"/>
    </source>
</evidence>
<evidence type="ECO:0000259" key="10">
    <source>
        <dbReference type="Pfam" id="PF02879"/>
    </source>
</evidence>
<evidence type="ECO:0000256" key="2">
    <source>
        <dbReference type="ARBA" id="ARBA00010231"/>
    </source>
</evidence>
<dbReference type="RefSeq" id="WP_100425393.1">
    <property type="nucleotide sequence ID" value="NZ_JAQXKX010000013.1"/>
</dbReference>
<comment type="similarity">
    <text evidence="2 7">Belongs to the phosphohexose mutase family.</text>
</comment>
<keyword evidence="3" id="KW-0597">Phosphoprotein</keyword>
<evidence type="ECO:0000256" key="3">
    <source>
        <dbReference type="ARBA" id="ARBA00022553"/>
    </source>
</evidence>
<evidence type="ECO:0000256" key="4">
    <source>
        <dbReference type="ARBA" id="ARBA00022723"/>
    </source>
</evidence>
<dbReference type="PANTHER" id="PTHR42946:SF1">
    <property type="entry name" value="PHOSPHOGLUCOMUTASE (ALPHA-D-GLUCOSE-1,6-BISPHOSPHATE-DEPENDENT)"/>
    <property type="match status" value="1"/>
</dbReference>
<evidence type="ECO:0000256" key="5">
    <source>
        <dbReference type="ARBA" id="ARBA00022842"/>
    </source>
</evidence>
<dbReference type="GO" id="GO:0004615">
    <property type="term" value="F:phosphomannomutase activity"/>
    <property type="evidence" value="ECO:0007669"/>
    <property type="project" value="TreeGrafter"/>
</dbReference>
<dbReference type="SUPFAM" id="SSF55957">
    <property type="entry name" value="Phosphoglucomutase, C-terminal domain"/>
    <property type="match status" value="1"/>
</dbReference>
<dbReference type="EMBL" id="PGEX01000001">
    <property type="protein sequence ID" value="PJJ41425.1"/>
    <property type="molecule type" value="Genomic_DNA"/>
</dbReference>
<dbReference type="PROSITE" id="PS00710">
    <property type="entry name" value="PGM_PMM"/>
    <property type="match status" value="1"/>
</dbReference>
<dbReference type="Gene3D" id="3.40.120.10">
    <property type="entry name" value="Alpha-D-Glucose-1,6-Bisphosphate, subunit A, domain 3"/>
    <property type="match status" value="3"/>
</dbReference>
<comment type="caution">
    <text evidence="12">The sequence shown here is derived from an EMBL/GenBank/DDBJ whole genome shotgun (WGS) entry which is preliminary data.</text>
</comment>
<dbReference type="Gene3D" id="3.30.310.50">
    <property type="entry name" value="Alpha-D-phosphohexomutase, C-terminal domain"/>
    <property type="match status" value="1"/>
</dbReference>
<accession>A0A2M9A6T5</accession>
<dbReference type="Pfam" id="PF02879">
    <property type="entry name" value="PGM_PMM_II"/>
    <property type="match status" value="1"/>
</dbReference>
<dbReference type="GO" id="GO:0005975">
    <property type="term" value="P:carbohydrate metabolic process"/>
    <property type="evidence" value="ECO:0007669"/>
    <property type="project" value="InterPro"/>
</dbReference>
<evidence type="ECO:0000259" key="8">
    <source>
        <dbReference type="Pfam" id="PF00408"/>
    </source>
</evidence>
<keyword evidence="5 7" id="KW-0460">Magnesium</keyword>
<dbReference type="InterPro" id="IPR016055">
    <property type="entry name" value="A-D-PHexomutase_a/b/a-I/II/III"/>
</dbReference>
<proteinExistence type="inferred from homology"/>
<dbReference type="Pfam" id="PF00408">
    <property type="entry name" value="PGM_PMM_IV"/>
    <property type="match status" value="1"/>
</dbReference>
<dbReference type="InterPro" id="IPR005844">
    <property type="entry name" value="A-D-PHexomutase_a/b/a-I"/>
</dbReference>
<dbReference type="InterPro" id="IPR016066">
    <property type="entry name" value="A-D-PHexomutase_CS"/>
</dbReference>
<sequence length="484" mass="52575">MKISVNDMMNSSGVGFGTSGARGLVSKMTDLVCYSYTHAFLAYCEKNYPSEKTVAIAGDLRPSTGRILQALATAAIDMDWKVIYSGRIPSPAIALYGIEKALPSIMVTGSHIPADRNGIKFNHPKGEISKKDETGIRAESFEVEDSKFDKGMLKSPATLPAEDPTAREDYTNRYIAFFGEKALSGFTIGMYQHSAVGRDIITDILTKLGAYVKPLGRSETFIPVDTEAVRPEDIELGIQWAKEGLDAIISTDGDSDRPLFADATGKWVRGDVLGILAAASLGIERIATPVSCNTALEKCGLFDKTLRTRIGSPYVIAGMQELDGEGKTVAGYEANGGFLLETDITLDGKTLKALATRDALLPQLAILVRARKELTGVEDLFKSLPKRFTASDRVKEFPTEKSKAKVAEIAEKKLGEKYFGKLVGKLVAEDSTDGYRMTFDQGDIIHLRPSGNAPELRCYIECDTAARAEELKGKVLAIMQGWKA</sequence>
<keyword evidence="4 7" id="KW-0479">Metal-binding</keyword>
<evidence type="ECO:0000313" key="13">
    <source>
        <dbReference type="Proteomes" id="UP000231134"/>
    </source>
</evidence>
<evidence type="ECO:0000256" key="7">
    <source>
        <dbReference type="RuleBase" id="RU004326"/>
    </source>
</evidence>
<dbReference type="InterPro" id="IPR005843">
    <property type="entry name" value="A-D-PHexomutase_C"/>
</dbReference>
<keyword evidence="6" id="KW-0413">Isomerase</keyword>
<dbReference type="OrthoDB" id="9806956at2"/>
<evidence type="ECO:0000313" key="12">
    <source>
        <dbReference type="EMBL" id="PJJ41425.1"/>
    </source>
</evidence>
<gene>
    <name evidence="12" type="ORF">BGX16_1392</name>
</gene>
<dbReference type="PANTHER" id="PTHR42946">
    <property type="entry name" value="PHOSPHOHEXOSE MUTASE"/>
    <property type="match status" value="1"/>
</dbReference>
<feature type="domain" description="Alpha-D-phosphohexomutase alpha/beta/alpha" evidence="9">
    <location>
        <begin position="15"/>
        <end position="143"/>
    </location>
</feature>
<name>A0A2M9A6T5_9BACT</name>
<dbReference type="Proteomes" id="UP000231134">
    <property type="component" value="Unassembled WGS sequence"/>
</dbReference>
<comment type="cofactor">
    <cofactor evidence="1">
        <name>Mg(2+)</name>
        <dbReference type="ChEBI" id="CHEBI:18420"/>
    </cofactor>
</comment>
<evidence type="ECO:0000256" key="1">
    <source>
        <dbReference type="ARBA" id="ARBA00001946"/>
    </source>
</evidence>
<protein>
    <submittedName>
        <fullName evidence="12">Phosphomannomutase</fullName>
    </submittedName>
</protein>
<dbReference type="InterPro" id="IPR005846">
    <property type="entry name" value="A-D-PHexomutase_a/b/a-III"/>
</dbReference>